<dbReference type="GO" id="GO:0006955">
    <property type="term" value="P:immune response"/>
    <property type="evidence" value="ECO:0007669"/>
    <property type="project" value="TreeGrafter"/>
</dbReference>
<dbReference type="AlphaFoldDB" id="A0A7L4F4C2"/>
<dbReference type="InterPro" id="IPR013783">
    <property type="entry name" value="Ig-like_fold"/>
</dbReference>
<dbReference type="GO" id="GO:0004888">
    <property type="term" value="F:transmembrane signaling receptor activity"/>
    <property type="evidence" value="ECO:0007669"/>
    <property type="project" value="TreeGrafter"/>
</dbReference>
<dbReference type="InterPro" id="IPR050488">
    <property type="entry name" value="Ig_Fc_receptor"/>
</dbReference>
<comment type="caution">
    <text evidence="4">The sequence shown here is derived from an EMBL/GenBank/DDBJ whole genome shotgun (WGS) entry which is preliminary data.</text>
</comment>
<proteinExistence type="predicted"/>
<evidence type="ECO:0000259" key="3">
    <source>
        <dbReference type="PROSITE" id="PS50835"/>
    </source>
</evidence>
<keyword evidence="1" id="KW-0732">Signal</keyword>
<dbReference type="Pfam" id="PF13895">
    <property type="entry name" value="Ig_2"/>
    <property type="match status" value="1"/>
</dbReference>
<feature type="non-terminal residue" evidence="4">
    <location>
        <position position="1"/>
    </location>
</feature>
<feature type="non-terminal residue" evidence="4">
    <location>
        <position position="108"/>
    </location>
</feature>
<evidence type="ECO:0000313" key="4">
    <source>
        <dbReference type="EMBL" id="NXW80542.1"/>
    </source>
</evidence>
<dbReference type="SMART" id="SM00409">
    <property type="entry name" value="IG"/>
    <property type="match status" value="1"/>
</dbReference>
<accession>A0A7L4F4C2</accession>
<gene>
    <name evidence="4" type="primary">Fcgr2</name>
    <name evidence="4" type="ORF">HIRRUS_R15708</name>
</gene>
<dbReference type="InterPro" id="IPR007110">
    <property type="entry name" value="Ig-like_dom"/>
</dbReference>
<dbReference type="GO" id="GO:0007166">
    <property type="term" value="P:cell surface receptor signaling pathway"/>
    <property type="evidence" value="ECO:0007669"/>
    <property type="project" value="TreeGrafter"/>
</dbReference>
<evidence type="ECO:0000256" key="1">
    <source>
        <dbReference type="ARBA" id="ARBA00022729"/>
    </source>
</evidence>
<feature type="domain" description="Ig-like" evidence="3">
    <location>
        <begin position="8"/>
        <end position="77"/>
    </location>
</feature>
<sequence>TGPPPCPPDWLVLQVPVWPLLEGDTATLRCRGSGDKSVTGVTFYHGDEEVRRMSLRGTEQSLSLSPLQLHHRGRYRCGGSVSSWGLQKWKESQPVTVTVRGEHPTAPQ</sequence>
<dbReference type="Proteomes" id="UP000585317">
    <property type="component" value="Unassembled WGS sequence"/>
</dbReference>
<keyword evidence="2" id="KW-1015">Disulfide bond</keyword>
<dbReference type="InterPro" id="IPR036179">
    <property type="entry name" value="Ig-like_dom_sf"/>
</dbReference>
<reference evidence="4 5" key="1">
    <citation type="submission" date="2019-09" db="EMBL/GenBank/DDBJ databases">
        <title>Bird 10,000 Genomes (B10K) Project - Family phase.</title>
        <authorList>
            <person name="Zhang G."/>
        </authorList>
    </citation>
    <scope>NUCLEOTIDE SEQUENCE [LARGE SCALE GENOMIC DNA]</scope>
    <source>
        <strain evidence="4">B10K-DU-001-67</strain>
        <tissue evidence="4">Muscle</tissue>
    </source>
</reference>
<dbReference type="PANTHER" id="PTHR11481">
    <property type="entry name" value="IMMUNOGLOBULIN FC RECEPTOR"/>
    <property type="match status" value="1"/>
</dbReference>
<name>A0A7L4F4C2_HIRRU</name>
<evidence type="ECO:0000313" key="5">
    <source>
        <dbReference type="Proteomes" id="UP000585317"/>
    </source>
</evidence>
<evidence type="ECO:0000256" key="2">
    <source>
        <dbReference type="ARBA" id="ARBA00023157"/>
    </source>
</evidence>
<dbReference type="SUPFAM" id="SSF48726">
    <property type="entry name" value="Immunoglobulin"/>
    <property type="match status" value="1"/>
</dbReference>
<organism evidence="4 5">
    <name type="scientific">Hirundo rustica</name>
    <name type="common">Barn swallow</name>
    <dbReference type="NCBI Taxonomy" id="43150"/>
    <lineage>
        <taxon>Eukaryota</taxon>
        <taxon>Metazoa</taxon>
        <taxon>Chordata</taxon>
        <taxon>Craniata</taxon>
        <taxon>Vertebrata</taxon>
        <taxon>Euteleostomi</taxon>
        <taxon>Archelosauria</taxon>
        <taxon>Archosauria</taxon>
        <taxon>Dinosauria</taxon>
        <taxon>Saurischia</taxon>
        <taxon>Theropoda</taxon>
        <taxon>Coelurosauria</taxon>
        <taxon>Aves</taxon>
        <taxon>Neognathae</taxon>
        <taxon>Neoaves</taxon>
        <taxon>Telluraves</taxon>
        <taxon>Australaves</taxon>
        <taxon>Passeriformes</taxon>
        <taxon>Sylvioidea</taxon>
        <taxon>Hirundinidae</taxon>
        <taxon>Hirundo</taxon>
    </lineage>
</organism>
<dbReference type="PROSITE" id="PS50835">
    <property type="entry name" value="IG_LIKE"/>
    <property type="match status" value="1"/>
</dbReference>
<dbReference type="Gene3D" id="2.60.40.10">
    <property type="entry name" value="Immunoglobulins"/>
    <property type="match status" value="1"/>
</dbReference>
<dbReference type="PANTHER" id="PTHR11481:SF64">
    <property type="entry name" value="FC RECEPTOR-LIKE PROTEIN 4"/>
    <property type="match status" value="1"/>
</dbReference>
<protein>
    <submittedName>
        <fullName evidence="4">FCGR2 protein</fullName>
    </submittedName>
</protein>
<dbReference type="EMBL" id="VZZX01012291">
    <property type="protein sequence ID" value="NXW80542.1"/>
    <property type="molecule type" value="Genomic_DNA"/>
</dbReference>
<dbReference type="GO" id="GO:0009897">
    <property type="term" value="C:external side of plasma membrane"/>
    <property type="evidence" value="ECO:0007669"/>
    <property type="project" value="TreeGrafter"/>
</dbReference>
<dbReference type="InterPro" id="IPR003599">
    <property type="entry name" value="Ig_sub"/>
</dbReference>